<keyword evidence="1" id="KW-0732">Signal</keyword>
<organism evidence="2">
    <name type="scientific">Davidia involucrata</name>
    <name type="common">Dove tree</name>
    <dbReference type="NCBI Taxonomy" id="16924"/>
    <lineage>
        <taxon>Eukaryota</taxon>
        <taxon>Viridiplantae</taxon>
        <taxon>Streptophyta</taxon>
        <taxon>Embryophyta</taxon>
        <taxon>Tracheophyta</taxon>
        <taxon>Spermatophyta</taxon>
        <taxon>Magnoliopsida</taxon>
        <taxon>eudicotyledons</taxon>
        <taxon>Gunneridae</taxon>
        <taxon>Pentapetalae</taxon>
        <taxon>asterids</taxon>
        <taxon>Cornales</taxon>
        <taxon>Nyssaceae</taxon>
        <taxon>Davidia</taxon>
    </lineage>
</organism>
<evidence type="ECO:0000313" key="2">
    <source>
        <dbReference type="EMBL" id="MPA66945.1"/>
    </source>
</evidence>
<evidence type="ECO:0008006" key="3">
    <source>
        <dbReference type="Google" id="ProtNLM"/>
    </source>
</evidence>
<name>A0A5B7BEC0_DAVIN</name>
<feature type="chain" id="PRO_5022742570" description="RNase H type-1 domain-containing protein" evidence="1">
    <location>
        <begin position="18"/>
        <end position="106"/>
    </location>
</feature>
<proteinExistence type="predicted"/>
<reference evidence="2" key="1">
    <citation type="submission" date="2019-08" db="EMBL/GenBank/DDBJ databases">
        <title>Reference gene set and small RNA set construction with multiple tissues from Davidia involucrata Baill.</title>
        <authorList>
            <person name="Yang H."/>
            <person name="Zhou C."/>
            <person name="Li G."/>
            <person name="Wang J."/>
            <person name="Gao P."/>
            <person name="Wang M."/>
            <person name="Wang R."/>
            <person name="Zhao Y."/>
        </authorList>
    </citation>
    <scope>NUCLEOTIDE SEQUENCE</scope>
    <source>
        <tissue evidence="2">Mixed with DoveR01_LX</tissue>
    </source>
</reference>
<gene>
    <name evidence="2" type="ORF">Din_036386</name>
</gene>
<accession>A0A5B7BEC0</accession>
<evidence type="ECO:0000256" key="1">
    <source>
        <dbReference type="SAM" id="SignalP"/>
    </source>
</evidence>
<protein>
    <recommendedName>
        <fullName evidence="3">RNase H type-1 domain-containing protein</fullName>
    </recommendedName>
</protein>
<dbReference type="AlphaFoldDB" id="A0A5B7BEC0"/>
<dbReference type="EMBL" id="GHES01036386">
    <property type="protein sequence ID" value="MPA66945.1"/>
    <property type="molecule type" value="Transcribed_RNA"/>
</dbReference>
<sequence length="106" mass="11744">MLASIILIFLITWLLKSKPMFYGAMFKSEGTVGLGVVVRDVNGNFIGGLTWCLNAVGEVDLLEAMAAFHAVLFASDISLKRLFLRVTLSRLSMEFSLQVMIFLLLV</sequence>
<feature type="signal peptide" evidence="1">
    <location>
        <begin position="1"/>
        <end position="17"/>
    </location>
</feature>